<dbReference type="Proteomes" id="UP000802392">
    <property type="component" value="Unassembled WGS sequence"/>
</dbReference>
<name>A0ABX0TI22_9MICC</name>
<accession>A0ABX0TI22</accession>
<feature type="transmembrane region" description="Helical" evidence="1">
    <location>
        <begin position="39"/>
        <end position="61"/>
    </location>
</feature>
<dbReference type="InterPro" id="IPR049713">
    <property type="entry name" value="Pr6Pr-like"/>
</dbReference>
<dbReference type="EMBL" id="JAAOZD010000002">
    <property type="protein sequence ID" value="NIJ00816.1"/>
    <property type="molecule type" value="Genomic_DNA"/>
</dbReference>
<gene>
    <name evidence="2" type="ORF">FHR86_001129</name>
</gene>
<evidence type="ECO:0000313" key="2">
    <source>
        <dbReference type="EMBL" id="NIJ00816.1"/>
    </source>
</evidence>
<proteinExistence type="predicted"/>
<keyword evidence="1" id="KW-0812">Transmembrane</keyword>
<keyword evidence="1" id="KW-0472">Membrane</keyword>
<organism evidence="2 3">
    <name type="scientific">Paenarthrobacter ilicis</name>
    <dbReference type="NCBI Taxonomy" id="43665"/>
    <lineage>
        <taxon>Bacteria</taxon>
        <taxon>Bacillati</taxon>
        <taxon>Actinomycetota</taxon>
        <taxon>Actinomycetes</taxon>
        <taxon>Micrococcales</taxon>
        <taxon>Micrococcaceae</taxon>
        <taxon>Paenarthrobacter</taxon>
    </lineage>
</organism>
<dbReference type="NCBIfam" id="NF038065">
    <property type="entry name" value="Pr6Pr"/>
    <property type="match status" value="1"/>
</dbReference>
<sequence length="138" mass="15409">MTKRNFLIAFRLLLGILAWAGVITQFSITLTKNYGIVDFFSYFTNLSNMFAGTVFIISAIRLMRGVEASRSDVIIRGASVVYMAFVGVVFNTLLRDADLGELMPWVNLVHHTVMPVAVLLDWILTPPKHRISLATAFA</sequence>
<reference evidence="2 3" key="1">
    <citation type="submission" date="2020-03" db="EMBL/GenBank/DDBJ databases">
        <title>Genomic Encyclopedia of Type Strains, Phase III (KMG-III): the genomes of soil and plant-associated and newly described type strains.</title>
        <authorList>
            <person name="Whitman W."/>
        </authorList>
    </citation>
    <scope>NUCLEOTIDE SEQUENCE [LARGE SCALE GENOMIC DNA]</scope>
    <source>
        <strain evidence="2 3">CECT 4207</strain>
    </source>
</reference>
<evidence type="ECO:0000313" key="3">
    <source>
        <dbReference type="Proteomes" id="UP000802392"/>
    </source>
</evidence>
<protein>
    <submittedName>
        <fullName evidence="2">Uncharacterized protein</fullName>
    </submittedName>
</protein>
<keyword evidence="1" id="KW-1133">Transmembrane helix</keyword>
<evidence type="ECO:0000256" key="1">
    <source>
        <dbReference type="SAM" id="Phobius"/>
    </source>
</evidence>
<comment type="caution">
    <text evidence="2">The sequence shown here is derived from an EMBL/GenBank/DDBJ whole genome shotgun (WGS) entry which is preliminary data.</text>
</comment>
<feature type="transmembrane region" description="Helical" evidence="1">
    <location>
        <begin position="73"/>
        <end position="93"/>
    </location>
</feature>
<keyword evidence="3" id="KW-1185">Reference proteome</keyword>